<dbReference type="RefSeq" id="WP_212786612.1">
    <property type="nucleotide sequence ID" value="NZ_AP019536.1"/>
</dbReference>
<protein>
    <recommendedName>
        <fullName evidence="8">ABC3 transporter permease C-terminal domain-containing protein</fullName>
    </recommendedName>
</protein>
<feature type="domain" description="ABC3 transporter permease C-terminal" evidence="8">
    <location>
        <begin position="661"/>
        <end position="781"/>
    </location>
</feature>
<dbReference type="InterPro" id="IPR003838">
    <property type="entry name" value="ABC3_permease_C"/>
</dbReference>
<feature type="transmembrane region" description="Helical" evidence="7">
    <location>
        <begin position="746"/>
        <end position="770"/>
    </location>
</feature>
<organism evidence="9 10">
    <name type="scientific">Ferrigenium kumadai</name>
    <dbReference type="NCBI Taxonomy" id="1682490"/>
    <lineage>
        <taxon>Bacteria</taxon>
        <taxon>Pseudomonadati</taxon>
        <taxon>Pseudomonadota</taxon>
        <taxon>Betaproteobacteria</taxon>
        <taxon>Nitrosomonadales</taxon>
        <taxon>Gallionellaceae</taxon>
        <taxon>Ferrigenium</taxon>
    </lineage>
</organism>
<sequence>MNLRLRKAVNDLWANPGRTLLVIFALTIGLWGVGSILVSYFILKSDLNENFTRTYPFHVALTSKDFAKLDLSSFRQRPEIERAEFRDLSYQRIEVFPDQWLPLWLFGLNDFEIFHLARVYHEDGPVTPPRGTILVERNGRLVSNLTTGSVARIRAGGKILRVPVSGISFDPAQAPSTQDAFIYAYADKRTFTEITGEPANQRLIFRLRNAGTKQEIQTAANTIVEDLRARGIAIDNINIPKPNQHPHQWQLNTLLAFQGSIGLLAFLMGAVLVSQLIGAILAQQVRQIGVLKAIGATQWQVFSIYLAMVLTLGILASIVAIPLAVISGYGFAAFVAKILNFNILTKELPLSLYAGLIACGLLLPILFALPALLRGVGISVQSALSDYGISLGSASGKKVAAARWPLPYGFRLALRNALRRKKRLATTVATIALGVAIFSAGFNVRESLIEFLADTRYAMKYDVQVVLKEQIPREKALAPFQHLSNVQHIETWNGGRGRLQSSVISTNNGIGIVALPHDTDLVKMDVTKGRWLSPSDGIEIVMNQGAVEQFGEPVEPGKLYRINLNGKPVQAKLVGIVKEFDVAKIYIDKEQYDRTANPEHLVNSLMFATEDRSFDNVVKLKKDIERVISRTDLNVFYVMSQAERAKIIYDHLSIILTLFTFLSALVLVISTLGMAASTGTNIMERTREIGVMRAIGATPSIIYRLFVAEGAVVAFVGIVSGFLLSLPLSLYASEFFGELILGHGVSLHFAFSQIGFVVTLAITLVFAWLASRLPARKAISISNREALSYE</sequence>
<dbReference type="KEGG" id="fku:FGKAn22_07020"/>
<reference evidence="9 10" key="1">
    <citation type="submission" date="2019-03" db="EMBL/GenBank/DDBJ databases">
        <title>Complete genome sequence of Ferrigenium kumadai strain An22, a microaerophilic iron-oxidizing bacterium isolated from a paddy field soil.</title>
        <authorList>
            <person name="Watanabe T."/>
            <person name="Asakawa S."/>
        </authorList>
    </citation>
    <scope>NUCLEOTIDE SEQUENCE [LARGE SCALE GENOMIC DNA]</scope>
    <source>
        <strain evidence="9 10">An22</strain>
    </source>
</reference>
<feature type="transmembrane region" description="Helical" evidence="7">
    <location>
        <begin position="424"/>
        <end position="442"/>
    </location>
</feature>
<evidence type="ECO:0000259" key="8">
    <source>
        <dbReference type="Pfam" id="PF02687"/>
    </source>
</evidence>
<evidence type="ECO:0000256" key="4">
    <source>
        <dbReference type="ARBA" id="ARBA00022989"/>
    </source>
</evidence>
<dbReference type="GO" id="GO:0005886">
    <property type="term" value="C:plasma membrane"/>
    <property type="evidence" value="ECO:0007669"/>
    <property type="project" value="UniProtKB-SubCell"/>
</dbReference>
<feature type="transmembrane region" description="Helical" evidence="7">
    <location>
        <begin position="302"/>
        <end position="332"/>
    </location>
</feature>
<dbReference type="AlphaFoldDB" id="A0AAN1T0C6"/>
<name>A0AAN1T0C6_9PROT</name>
<feature type="transmembrane region" description="Helical" evidence="7">
    <location>
        <begin position="352"/>
        <end position="373"/>
    </location>
</feature>
<keyword evidence="3 7" id="KW-0812">Transmembrane</keyword>
<dbReference type="PANTHER" id="PTHR30572">
    <property type="entry name" value="MEMBRANE COMPONENT OF TRANSPORTER-RELATED"/>
    <property type="match status" value="1"/>
</dbReference>
<keyword evidence="4 7" id="KW-1133">Transmembrane helix</keyword>
<keyword evidence="5 7" id="KW-0472">Membrane</keyword>
<dbReference type="Pfam" id="PF02687">
    <property type="entry name" value="FtsX"/>
    <property type="match status" value="2"/>
</dbReference>
<comment type="similarity">
    <text evidence="6">Belongs to the ABC-4 integral membrane protein family.</text>
</comment>
<feature type="transmembrane region" description="Helical" evidence="7">
    <location>
        <begin position="701"/>
        <end position="726"/>
    </location>
</feature>
<accession>A0AAN1T0C6</accession>
<evidence type="ECO:0000256" key="6">
    <source>
        <dbReference type="ARBA" id="ARBA00038076"/>
    </source>
</evidence>
<evidence type="ECO:0000256" key="7">
    <source>
        <dbReference type="SAM" id="Phobius"/>
    </source>
</evidence>
<dbReference type="InterPro" id="IPR050250">
    <property type="entry name" value="Macrolide_Exporter_MacB"/>
</dbReference>
<feature type="transmembrane region" description="Helical" evidence="7">
    <location>
        <begin position="654"/>
        <end position="680"/>
    </location>
</feature>
<keyword evidence="10" id="KW-1185">Reference proteome</keyword>
<proteinExistence type="inferred from homology"/>
<gene>
    <name evidence="9" type="ORF">FGKAn22_07020</name>
</gene>
<evidence type="ECO:0000256" key="1">
    <source>
        <dbReference type="ARBA" id="ARBA00004651"/>
    </source>
</evidence>
<evidence type="ECO:0000313" key="9">
    <source>
        <dbReference type="EMBL" id="BBI99009.1"/>
    </source>
</evidence>
<dbReference type="GO" id="GO:0022857">
    <property type="term" value="F:transmembrane transporter activity"/>
    <property type="evidence" value="ECO:0007669"/>
    <property type="project" value="TreeGrafter"/>
</dbReference>
<dbReference type="Proteomes" id="UP001319121">
    <property type="component" value="Chromosome"/>
</dbReference>
<evidence type="ECO:0000256" key="2">
    <source>
        <dbReference type="ARBA" id="ARBA00022475"/>
    </source>
</evidence>
<comment type="subcellular location">
    <subcellularLocation>
        <location evidence="1">Cell membrane</location>
        <topology evidence="1">Multi-pass membrane protein</topology>
    </subcellularLocation>
</comment>
<feature type="domain" description="ABC3 transporter permease C-terminal" evidence="8">
    <location>
        <begin position="260"/>
        <end position="374"/>
    </location>
</feature>
<feature type="transmembrane region" description="Helical" evidence="7">
    <location>
        <begin position="20"/>
        <end position="43"/>
    </location>
</feature>
<evidence type="ECO:0000313" key="10">
    <source>
        <dbReference type="Proteomes" id="UP001319121"/>
    </source>
</evidence>
<dbReference type="PANTHER" id="PTHR30572:SF4">
    <property type="entry name" value="ABC TRANSPORTER PERMEASE YTRF"/>
    <property type="match status" value="1"/>
</dbReference>
<dbReference type="EMBL" id="AP019536">
    <property type="protein sequence ID" value="BBI99009.1"/>
    <property type="molecule type" value="Genomic_DNA"/>
</dbReference>
<evidence type="ECO:0000256" key="5">
    <source>
        <dbReference type="ARBA" id="ARBA00023136"/>
    </source>
</evidence>
<evidence type="ECO:0000256" key="3">
    <source>
        <dbReference type="ARBA" id="ARBA00022692"/>
    </source>
</evidence>
<feature type="transmembrane region" description="Helical" evidence="7">
    <location>
        <begin position="261"/>
        <end position="282"/>
    </location>
</feature>
<keyword evidence="2" id="KW-1003">Cell membrane</keyword>